<keyword evidence="2" id="KW-1185">Reference proteome</keyword>
<proteinExistence type="predicted"/>
<gene>
    <name evidence="1" type="ORF">Goari_023718</name>
</gene>
<dbReference type="Proteomes" id="UP000593577">
    <property type="component" value="Unassembled WGS sequence"/>
</dbReference>
<comment type="caution">
    <text evidence="1">The sequence shown here is derived from an EMBL/GenBank/DDBJ whole genome shotgun (WGS) entry which is preliminary data.</text>
</comment>
<protein>
    <submittedName>
        <fullName evidence="1">Uncharacterized protein</fullName>
    </submittedName>
</protein>
<evidence type="ECO:0000313" key="2">
    <source>
        <dbReference type="Proteomes" id="UP000593577"/>
    </source>
</evidence>
<dbReference type="AlphaFoldDB" id="A0A7J8X422"/>
<evidence type="ECO:0000313" key="1">
    <source>
        <dbReference type="EMBL" id="MBA0681952.1"/>
    </source>
</evidence>
<sequence length="18" mass="2153">MVSLGYMVHPRERSSFKK</sequence>
<reference evidence="1 2" key="1">
    <citation type="journal article" date="2019" name="Genome Biol. Evol.">
        <title>Insights into the evolution of the New World diploid cottons (Gossypium, subgenus Houzingenia) based on genome sequencing.</title>
        <authorList>
            <person name="Grover C.E."/>
            <person name="Arick M.A. 2nd"/>
            <person name="Thrash A."/>
            <person name="Conover J.L."/>
            <person name="Sanders W.S."/>
            <person name="Peterson D.G."/>
            <person name="Frelichowski J.E."/>
            <person name="Scheffler J.A."/>
            <person name="Scheffler B.E."/>
            <person name="Wendel J.F."/>
        </authorList>
    </citation>
    <scope>NUCLEOTIDE SEQUENCE [LARGE SCALE GENOMIC DNA]</scope>
    <source>
        <strain evidence="1">185</strain>
        <tissue evidence="1">Leaf</tissue>
    </source>
</reference>
<organism evidence="1 2">
    <name type="scientific">Gossypium aridum</name>
    <name type="common">American cotton</name>
    <name type="synonym">Erioxylum aridum</name>
    <dbReference type="NCBI Taxonomy" id="34290"/>
    <lineage>
        <taxon>Eukaryota</taxon>
        <taxon>Viridiplantae</taxon>
        <taxon>Streptophyta</taxon>
        <taxon>Embryophyta</taxon>
        <taxon>Tracheophyta</taxon>
        <taxon>Spermatophyta</taxon>
        <taxon>Magnoliopsida</taxon>
        <taxon>eudicotyledons</taxon>
        <taxon>Gunneridae</taxon>
        <taxon>Pentapetalae</taxon>
        <taxon>rosids</taxon>
        <taxon>malvids</taxon>
        <taxon>Malvales</taxon>
        <taxon>Malvaceae</taxon>
        <taxon>Malvoideae</taxon>
        <taxon>Gossypium</taxon>
    </lineage>
</organism>
<name>A0A7J8X422_GOSAI</name>
<accession>A0A7J8X422</accession>
<dbReference type="EMBL" id="JABFAA010000005">
    <property type="protein sequence ID" value="MBA0681952.1"/>
    <property type="molecule type" value="Genomic_DNA"/>
</dbReference>